<dbReference type="Gene3D" id="1.10.8.60">
    <property type="match status" value="1"/>
</dbReference>
<name>A0A518D278_9BACT</name>
<evidence type="ECO:0000256" key="5">
    <source>
        <dbReference type="ARBA" id="ARBA00023163"/>
    </source>
</evidence>
<dbReference type="GO" id="GO:0006355">
    <property type="term" value="P:regulation of DNA-templated transcription"/>
    <property type="evidence" value="ECO:0007669"/>
    <property type="project" value="InterPro"/>
</dbReference>
<evidence type="ECO:0000256" key="6">
    <source>
        <dbReference type="SAM" id="MobiDB-lite"/>
    </source>
</evidence>
<dbReference type="GO" id="GO:0003677">
    <property type="term" value="F:DNA binding"/>
    <property type="evidence" value="ECO:0007669"/>
    <property type="project" value="UniProtKB-KW"/>
</dbReference>
<sequence length="320" mass="33881">MSTAADLERALAELVESARADLRPGEREELAKALRAAAASLAGDATAAKSPGTTGPARFEIVGESPALRSMLALVDRIAATDVPVLIRGETGSGKEGVARRLHTSGPRAAGPFLAIDCGAIAPTLIESELFGHVRGSFTGADRDRPGHFVSADGGTLLLDEVGELPLDLQPKLLRVLQEGEVRPVGGSASKKVDVRVLAATNRDLERCCREGTFRQDLYYRLAVVEVVVPPLRDRLEDLPLLAEHLLARIAAEGGSRAAGSPPPRLSSAALERLAAHAWPGNVRELENALRRAAAMWRPSGPDDELGPEDFEDALAGRGR</sequence>
<evidence type="ECO:0000256" key="1">
    <source>
        <dbReference type="ARBA" id="ARBA00022741"/>
    </source>
</evidence>
<dbReference type="PROSITE" id="PS50045">
    <property type="entry name" value="SIGMA54_INTERACT_4"/>
    <property type="match status" value="1"/>
</dbReference>
<keyword evidence="4" id="KW-0238">DNA-binding</keyword>
<feature type="region of interest" description="Disordered" evidence="6">
    <location>
        <begin position="297"/>
        <end position="320"/>
    </location>
</feature>
<evidence type="ECO:0000256" key="4">
    <source>
        <dbReference type="ARBA" id="ARBA00023125"/>
    </source>
</evidence>
<keyword evidence="3" id="KW-0805">Transcription regulation</keyword>
<dbReference type="PANTHER" id="PTHR32071">
    <property type="entry name" value="TRANSCRIPTIONAL REGULATORY PROTEIN"/>
    <property type="match status" value="1"/>
</dbReference>
<dbReference type="Pfam" id="PF00158">
    <property type="entry name" value="Sigma54_activat"/>
    <property type="match status" value="1"/>
</dbReference>
<proteinExistence type="predicted"/>
<evidence type="ECO:0000313" key="9">
    <source>
        <dbReference type="Proteomes" id="UP000319342"/>
    </source>
</evidence>
<dbReference type="CDD" id="cd00009">
    <property type="entry name" value="AAA"/>
    <property type="match status" value="1"/>
</dbReference>
<dbReference type="PROSITE" id="PS00676">
    <property type="entry name" value="SIGMA54_INTERACT_2"/>
    <property type="match status" value="1"/>
</dbReference>
<dbReference type="AlphaFoldDB" id="A0A518D278"/>
<feature type="domain" description="Sigma-54 factor interaction" evidence="7">
    <location>
        <begin position="61"/>
        <end position="295"/>
    </location>
</feature>
<organism evidence="8 9">
    <name type="scientific">Rohdeia mirabilis</name>
    <dbReference type="NCBI Taxonomy" id="2528008"/>
    <lineage>
        <taxon>Bacteria</taxon>
        <taxon>Pseudomonadati</taxon>
        <taxon>Planctomycetota</taxon>
        <taxon>Planctomycetia</taxon>
        <taxon>Planctomycetia incertae sedis</taxon>
        <taxon>Rohdeia</taxon>
    </lineage>
</organism>
<keyword evidence="1" id="KW-0547">Nucleotide-binding</keyword>
<evidence type="ECO:0000313" key="8">
    <source>
        <dbReference type="EMBL" id="QDU85574.1"/>
    </source>
</evidence>
<dbReference type="FunFam" id="3.40.50.300:FF:000006">
    <property type="entry name" value="DNA-binding transcriptional regulator NtrC"/>
    <property type="match status" value="1"/>
</dbReference>
<dbReference type="GO" id="GO:0005524">
    <property type="term" value="F:ATP binding"/>
    <property type="evidence" value="ECO:0007669"/>
    <property type="project" value="UniProtKB-KW"/>
</dbReference>
<dbReference type="Pfam" id="PF25601">
    <property type="entry name" value="AAA_lid_14"/>
    <property type="match status" value="1"/>
</dbReference>
<dbReference type="SMART" id="SM00382">
    <property type="entry name" value="AAA"/>
    <property type="match status" value="1"/>
</dbReference>
<dbReference type="RefSeq" id="WP_145189174.1">
    <property type="nucleotide sequence ID" value="NZ_CP036290.1"/>
</dbReference>
<reference evidence="8 9" key="1">
    <citation type="submission" date="2019-02" db="EMBL/GenBank/DDBJ databases">
        <title>Deep-cultivation of Planctomycetes and their phenomic and genomic characterization uncovers novel biology.</title>
        <authorList>
            <person name="Wiegand S."/>
            <person name="Jogler M."/>
            <person name="Boedeker C."/>
            <person name="Pinto D."/>
            <person name="Vollmers J."/>
            <person name="Rivas-Marin E."/>
            <person name="Kohn T."/>
            <person name="Peeters S.H."/>
            <person name="Heuer A."/>
            <person name="Rast P."/>
            <person name="Oberbeckmann S."/>
            <person name="Bunk B."/>
            <person name="Jeske O."/>
            <person name="Meyerdierks A."/>
            <person name="Storesund J.E."/>
            <person name="Kallscheuer N."/>
            <person name="Luecker S."/>
            <person name="Lage O.M."/>
            <person name="Pohl T."/>
            <person name="Merkel B.J."/>
            <person name="Hornburger P."/>
            <person name="Mueller R.-W."/>
            <person name="Bruemmer F."/>
            <person name="Labrenz M."/>
            <person name="Spormann A.M."/>
            <person name="Op den Camp H."/>
            <person name="Overmann J."/>
            <person name="Amann R."/>
            <person name="Jetten M.S.M."/>
            <person name="Mascher T."/>
            <person name="Medema M.H."/>
            <person name="Devos D.P."/>
            <person name="Kaster A.-K."/>
            <person name="Ovreas L."/>
            <person name="Rohde M."/>
            <person name="Galperin M.Y."/>
            <person name="Jogler C."/>
        </authorList>
    </citation>
    <scope>NUCLEOTIDE SEQUENCE [LARGE SCALE GENOMIC DNA]</scope>
    <source>
        <strain evidence="8 9">Pla163</strain>
    </source>
</reference>
<keyword evidence="5" id="KW-0804">Transcription</keyword>
<dbReference type="PROSITE" id="PS00688">
    <property type="entry name" value="SIGMA54_INTERACT_3"/>
    <property type="match status" value="1"/>
</dbReference>
<dbReference type="InterPro" id="IPR025944">
    <property type="entry name" value="Sigma_54_int_dom_CS"/>
</dbReference>
<evidence type="ECO:0000256" key="3">
    <source>
        <dbReference type="ARBA" id="ARBA00023015"/>
    </source>
</evidence>
<dbReference type="Proteomes" id="UP000319342">
    <property type="component" value="Chromosome"/>
</dbReference>
<protein>
    <submittedName>
        <fullName evidence="8">Nitrogen regulation protein NR(I)</fullName>
    </submittedName>
</protein>
<keyword evidence="2" id="KW-0067">ATP-binding</keyword>
<dbReference type="EMBL" id="CP036290">
    <property type="protein sequence ID" value="QDU85574.1"/>
    <property type="molecule type" value="Genomic_DNA"/>
</dbReference>
<accession>A0A518D278</accession>
<feature type="compositionally biased region" description="Acidic residues" evidence="6">
    <location>
        <begin position="302"/>
        <end position="313"/>
    </location>
</feature>
<evidence type="ECO:0000256" key="2">
    <source>
        <dbReference type="ARBA" id="ARBA00022840"/>
    </source>
</evidence>
<dbReference type="InterPro" id="IPR002078">
    <property type="entry name" value="Sigma_54_int"/>
</dbReference>
<dbReference type="SUPFAM" id="SSF52540">
    <property type="entry name" value="P-loop containing nucleoside triphosphate hydrolases"/>
    <property type="match status" value="1"/>
</dbReference>
<dbReference type="InterPro" id="IPR003593">
    <property type="entry name" value="AAA+_ATPase"/>
</dbReference>
<dbReference type="InterPro" id="IPR027417">
    <property type="entry name" value="P-loop_NTPase"/>
</dbReference>
<evidence type="ECO:0000259" key="7">
    <source>
        <dbReference type="PROSITE" id="PS50045"/>
    </source>
</evidence>
<gene>
    <name evidence="8" type="primary">glnG</name>
    <name evidence="8" type="ORF">Pla163_27060</name>
</gene>
<keyword evidence="9" id="KW-1185">Reference proteome</keyword>
<dbReference type="InterPro" id="IPR025943">
    <property type="entry name" value="Sigma_54_int_dom_ATP-bd_2"/>
</dbReference>
<dbReference type="InterPro" id="IPR058031">
    <property type="entry name" value="AAA_lid_NorR"/>
</dbReference>
<dbReference type="OrthoDB" id="9807827at2"/>
<dbReference type="InterPro" id="IPR025662">
    <property type="entry name" value="Sigma_54_int_dom_ATP-bd_1"/>
</dbReference>
<dbReference type="Gene3D" id="3.40.50.300">
    <property type="entry name" value="P-loop containing nucleotide triphosphate hydrolases"/>
    <property type="match status" value="1"/>
</dbReference>
<dbReference type="PROSITE" id="PS00675">
    <property type="entry name" value="SIGMA54_INTERACT_1"/>
    <property type="match status" value="1"/>
</dbReference>